<evidence type="ECO:0000313" key="6">
    <source>
        <dbReference type="Proteomes" id="UP000036426"/>
    </source>
</evidence>
<organism evidence="5 6">
    <name type="scientific">Photobacterium aphoticum</name>
    <dbReference type="NCBI Taxonomy" id="754436"/>
    <lineage>
        <taxon>Bacteria</taxon>
        <taxon>Pseudomonadati</taxon>
        <taxon>Pseudomonadota</taxon>
        <taxon>Gammaproteobacteria</taxon>
        <taxon>Vibrionales</taxon>
        <taxon>Vibrionaceae</taxon>
        <taxon>Photobacterium</taxon>
    </lineage>
</organism>
<accession>A0A0J1GL39</accession>
<proteinExistence type="predicted"/>
<evidence type="ECO:0000256" key="1">
    <source>
        <dbReference type="ARBA" id="ARBA00022722"/>
    </source>
</evidence>
<evidence type="ECO:0000256" key="3">
    <source>
        <dbReference type="ARBA" id="ARBA00022839"/>
    </source>
</evidence>
<dbReference type="SMART" id="SM00479">
    <property type="entry name" value="EXOIII"/>
    <property type="match status" value="1"/>
</dbReference>
<dbReference type="Proteomes" id="UP000036426">
    <property type="component" value="Unassembled WGS sequence"/>
</dbReference>
<evidence type="ECO:0000256" key="2">
    <source>
        <dbReference type="ARBA" id="ARBA00022801"/>
    </source>
</evidence>
<keyword evidence="3" id="KW-0269">Exonuclease</keyword>
<protein>
    <submittedName>
        <fullName evidence="5">DNA polymerase III subunit epsilon</fullName>
    </submittedName>
</protein>
<dbReference type="SUPFAM" id="SSF53098">
    <property type="entry name" value="Ribonuclease H-like"/>
    <property type="match status" value="1"/>
</dbReference>
<name>A0A0J1GL39_9GAMM</name>
<reference evidence="5 6" key="1">
    <citation type="submission" date="2015-05" db="EMBL/GenBank/DDBJ databases">
        <title>Photobacterium galathea sp. nov.</title>
        <authorList>
            <person name="Machado H."/>
            <person name="Gram L."/>
        </authorList>
    </citation>
    <scope>NUCLEOTIDE SEQUENCE [LARGE SCALE GENOMIC DNA]</scope>
    <source>
        <strain evidence="5 6">DSM 25995</strain>
    </source>
</reference>
<gene>
    <name evidence="5" type="ORF">ABT58_12170</name>
</gene>
<keyword evidence="6" id="KW-1185">Reference proteome</keyword>
<dbReference type="PANTHER" id="PTHR30231">
    <property type="entry name" value="DNA POLYMERASE III SUBUNIT EPSILON"/>
    <property type="match status" value="1"/>
</dbReference>
<dbReference type="GO" id="GO:0006259">
    <property type="term" value="P:DNA metabolic process"/>
    <property type="evidence" value="ECO:0007669"/>
    <property type="project" value="UniProtKB-ARBA"/>
</dbReference>
<dbReference type="GO" id="GO:0005829">
    <property type="term" value="C:cytosol"/>
    <property type="evidence" value="ECO:0007669"/>
    <property type="project" value="TreeGrafter"/>
</dbReference>
<comment type="caution">
    <text evidence="5">The sequence shown here is derived from an EMBL/GenBank/DDBJ whole genome shotgun (WGS) entry which is preliminary data.</text>
</comment>
<dbReference type="InterPro" id="IPR036397">
    <property type="entry name" value="RNaseH_sf"/>
</dbReference>
<evidence type="ECO:0000313" key="5">
    <source>
        <dbReference type="EMBL" id="KLV00418.1"/>
    </source>
</evidence>
<dbReference type="InterPro" id="IPR013520">
    <property type="entry name" value="Ribonucl_H"/>
</dbReference>
<dbReference type="GO" id="GO:0008408">
    <property type="term" value="F:3'-5' exonuclease activity"/>
    <property type="evidence" value="ECO:0007669"/>
    <property type="project" value="TreeGrafter"/>
</dbReference>
<evidence type="ECO:0000259" key="4">
    <source>
        <dbReference type="SMART" id="SM00479"/>
    </source>
</evidence>
<dbReference type="AlphaFoldDB" id="A0A0J1GL39"/>
<dbReference type="InterPro" id="IPR012337">
    <property type="entry name" value="RNaseH-like_sf"/>
</dbReference>
<feature type="domain" description="Exonuclease" evidence="4">
    <location>
        <begin position="63"/>
        <end position="244"/>
    </location>
</feature>
<keyword evidence="1" id="KW-0540">Nuclease</keyword>
<dbReference type="NCBIfam" id="NF006602">
    <property type="entry name" value="PRK09146.1"/>
    <property type="match status" value="1"/>
</dbReference>
<dbReference type="PATRIC" id="fig|754436.4.peg.2583"/>
<dbReference type="PANTHER" id="PTHR30231:SF4">
    <property type="entry name" value="PROTEIN NEN2"/>
    <property type="match status" value="1"/>
</dbReference>
<dbReference type="RefSeq" id="WP_047874684.1">
    <property type="nucleotide sequence ID" value="NZ_BMYC01000004.1"/>
</dbReference>
<dbReference type="CDD" id="cd06127">
    <property type="entry name" value="DEDDh"/>
    <property type="match status" value="1"/>
</dbReference>
<dbReference type="Gene3D" id="3.30.420.10">
    <property type="entry name" value="Ribonuclease H-like superfamily/Ribonuclease H"/>
    <property type="match status" value="1"/>
</dbReference>
<dbReference type="OrthoDB" id="5497329at2"/>
<sequence length="254" mass="28438">MSEVIGQQAENTTFLNAQLLNTSGTPTWPDVFSQLATEAKDARLKQYYATPMISGDTPLKDVPFVSIDFETTGLNAQDDAILTIGLVPFTLSRIQCSGSRHWVVNPNRELNEESVVIHGITDSEVKNAPQLDAILAQILEAMAGKIVLVHYKNIERQFFHHALINCIGEGIQFPVVDTLDIEYALQRQQCAGFFNWLKRKKPGSVRLGHARERYGLPAYHPHHALTDALATAELFQAQVQYHFDPDMPLSALWQ</sequence>
<dbReference type="EMBL" id="LDOV01000022">
    <property type="protein sequence ID" value="KLV00418.1"/>
    <property type="molecule type" value="Genomic_DNA"/>
</dbReference>
<dbReference type="GO" id="GO:0003676">
    <property type="term" value="F:nucleic acid binding"/>
    <property type="evidence" value="ECO:0007669"/>
    <property type="project" value="InterPro"/>
</dbReference>
<keyword evidence="2" id="KW-0378">Hydrolase</keyword>
<dbReference type="Pfam" id="PF00929">
    <property type="entry name" value="RNase_T"/>
    <property type="match status" value="1"/>
</dbReference>